<reference evidence="1 2" key="1">
    <citation type="journal article" date="2018" name="Sci. Rep.">
        <title>Genomic signatures of local adaptation to the degree of environmental predictability in rotifers.</title>
        <authorList>
            <person name="Franch-Gras L."/>
            <person name="Hahn C."/>
            <person name="Garcia-Roger E.M."/>
            <person name="Carmona M.J."/>
            <person name="Serra M."/>
            <person name="Gomez A."/>
        </authorList>
    </citation>
    <scope>NUCLEOTIDE SEQUENCE [LARGE SCALE GENOMIC DNA]</scope>
    <source>
        <strain evidence="1">HYR1</strain>
    </source>
</reference>
<evidence type="ECO:0000313" key="2">
    <source>
        <dbReference type="Proteomes" id="UP000276133"/>
    </source>
</evidence>
<dbReference type="EMBL" id="REGN01006001">
    <property type="protein sequence ID" value="RNA11265.1"/>
    <property type="molecule type" value="Genomic_DNA"/>
</dbReference>
<gene>
    <name evidence="1" type="ORF">BpHYR1_022073</name>
</gene>
<protein>
    <submittedName>
        <fullName evidence="1">Uncharacterized protein</fullName>
    </submittedName>
</protein>
<evidence type="ECO:0000313" key="1">
    <source>
        <dbReference type="EMBL" id="RNA11265.1"/>
    </source>
</evidence>
<name>A0A3M7QJX7_BRAPC</name>
<keyword evidence="2" id="KW-1185">Reference proteome</keyword>
<organism evidence="1 2">
    <name type="scientific">Brachionus plicatilis</name>
    <name type="common">Marine rotifer</name>
    <name type="synonym">Brachionus muelleri</name>
    <dbReference type="NCBI Taxonomy" id="10195"/>
    <lineage>
        <taxon>Eukaryota</taxon>
        <taxon>Metazoa</taxon>
        <taxon>Spiralia</taxon>
        <taxon>Gnathifera</taxon>
        <taxon>Rotifera</taxon>
        <taxon>Eurotatoria</taxon>
        <taxon>Monogononta</taxon>
        <taxon>Pseudotrocha</taxon>
        <taxon>Ploima</taxon>
        <taxon>Brachionidae</taxon>
        <taxon>Brachionus</taxon>
    </lineage>
</organism>
<dbReference type="Proteomes" id="UP000276133">
    <property type="component" value="Unassembled WGS sequence"/>
</dbReference>
<dbReference type="AlphaFoldDB" id="A0A3M7QJX7"/>
<proteinExistence type="predicted"/>
<sequence>MRDMLGHDCLSQGLNPKLKKPRVKIGLNPYHCSLLIQRNELSSIINILFLYNDNCRKATIANKIKGVSKKK</sequence>
<comment type="caution">
    <text evidence="1">The sequence shown here is derived from an EMBL/GenBank/DDBJ whole genome shotgun (WGS) entry which is preliminary data.</text>
</comment>
<accession>A0A3M7QJX7</accession>